<dbReference type="InterPro" id="IPR036188">
    <property type="entry name" value="FAD/NAD-bd_sf"/>
</dbReference>
<dbReference type="RefSeq" id="WP_182959448.1">
    <property type="nucleotide sequence ID" value="NZ_JABEQM010000009.1"/>
</dbReference>
<dbReference type="SUPFAM" id="SSF51905">
    <property type="entry name" value="FAD/NAD(P)-binding domain"/>
    <property type="match status" value="1"/>
</dbReference>
<dbReference type="Proteomes" id="UP000578030">
    <property type="component" value="Unassembled WGS sequence"/>
</dbReference>
<dbReference type="Gene3D" id="3.50.50.60">
    <property type="entry name" value="FAD/NAD(P)-binding domain"/>
    <property type="match status" value="2"/>
</dbReference>
<dbReference type="PROSITE" id="PS51318">
    <property type="entry name" value="TAT"/>
    <property type="match status" value="1"/>
</dbReference>
<gene>
    <name evidence="1" type="ORF">HLH28_12100</name>
</gene>
<name>A0A7W4K8G1_9PROT</name>
<protein>
    <submittedName>
        <fullName evidence="1">NAD(P)-binding protein</fullName>
    </submittedName>
</protein>
<dbReference type="AlphaFoldDB" id="A0A7W4K8G1"/>
<organism evidence="1 2">
    <name type="scientific">Gluconacetobacter tumulisoli</name>
    <dbReference type="NCBI Taxonomy" id="1286189"/>
    <lineage>
        <taxon>Bacteria</taxon>
        <taxon>Pseudomonadati</taxon>
        <taxon>Pseudomonadota</taxon>
        <taxon>Alphaproteobacteria</taxon>
        <taxon>Acetobacterales</taxon>
        <taxon>Acetobacteraceae</taxon>
        <taxon>Gluconacetobacter</taxon>
    </lineage>
</organism>
<dbReference type="InterPro" id="IPR006311">
    <property type="entry name" value="TAT_signal"/>
</dbReference>
<dbReference type="EMBL" id="JABEQM010000009">
    <property type="protein sequence ID" value="MBB2202304.1"/>
    <property type="molecule type" value="Genomic_DNA"/>
</dbReference>
<comment type="caution">
    <text evidence="1">The sequence shown here is derived from an EMBL/GenBank/DDBJ whole genome shotgun (WGS) entry which is preliminary data.</text>
</comment>
<evidence type="ECO:0000313" key="2">
    <source>
        <dbReference type="Proteomes" id="UP000578030"/>
    </source>
</evidence>
<dbReference type="Pfam" id="PF13450">
    <property type="entry name" value="NAD_binding_8"/>
    <property type="match status" value="1"/>
</dbReference>
<evidence type="ECO:0000313" key="1">
    <source>
        <dbReference type="EMBL" id="MBB2202304.1"/>
    </source>
</evidence>
<proteinExistence type="predicted"/>
<sequence>MMDKKPDSARLSREDISLGMGKGITRRDFLNSTMIGAGASLLGASCPMHAMAQDSGSPAIFDGYGGVGDYARANGNVRRVVRAAHRIRDGLYDGALRADDDGESVDLVIVGGGLTGLMTARQFVQATGGRKSVLILENHPVFGGEARQNEFSVDGIKLIGPQGSNDFLPPAEDAVTPFAEMFRDFSIPRSYDFQKWDTALRPLRFALDNYSNMDGFDEQKVDVAYYFDQKTGAKTPGWVLNIWRDGLARTPWSGSVKADLARWRDEVGNTGTDDPRVLDTMTYKHYLEVVQKYDPAVTGFAQPMVGLLGGVGADAISARTGHHLVMGNSRDPLTLSFPGGNALLARYLAAGLIPGAVEPGFDAANCGAIHFDRLDRPGQTTRIRLNATVARVRNVAEGVEVIWERDGKLTLTRGKAVVMASGGWVNKHILADLPDEIMTAYQSFAYAPAMIANVALHNWRFLYNLGATAARWFDDGTMFGFSANIRRTMTSPSFDPPLHPDKPALLTFYMGLYTPGYDARVQGTMGRMRLLSTSWAEYERQIRSQMTRMFGPQGFDAARDIAGIVLNRWGHARVIQQPGFYYGTGGKPPPRDVVAQGYGRIIIAHSELEGAQNYTGAFKQGTRAAQVAAAMI</sequence>
<accession>A0A7W4K8G1</accession>
<reference evidence="1 2" key="1">
    <citation type="submission" date="2020-04" db="EMBL/GenBank/DDBJ databases">
        <title>Description of novel Gluconacetobacter.</title>
        <authorList>
            <person name="Sombolestani A."/>
        </authorList>
    </citation>
    <scope>NUCLEOTIDE SEQUENCE [LARGE SCALE GENOMIC DNA]</scope>
    <source>
        <strain evidence="1 2">LMG 27802</strain>
    </source>
</reference>
<keyword evidence="2" id="KW-1185">Reference proteome</keyword>